<dbReference type="KEGG" id="mpt:Mpe_A0946"/>
<dbReference type="NCBIfam" id="TIGR01409">
    <property type="entry name" value="TAT_signal_seq"/>
    <property type="match status" value="1"/>
</dbReference>
<dbReference type="HOGENOM" id="CLU_102092_0_0_4"/>
<dbReference type="RefSeq" id="WP_011828546.1">
    <property type="nucleotide sequence ID" value="NC_008825.1"/>
</dbReference>
<reference evidence="1 2" key="1">
    <citation type="journal article" date="2007" name="J. Bacteriol.">
        <title>Whole-genome analysis of the methyl tert-butyl ether-degrading beta-proteobacterium Methylibium petroleiphilum PM1.</title>
        <authorList>
            <person name="Kane S.R."/>
            <person name="Chakicherla A.Y."/>
            <person name="Chain P.S.G."/>
            <person name="Schmidt R."/>
            <person name="Shin M.W."/>
            <person name="Legler T.C."/>
            <person name="Scow K.M."/>
            <person name="Larimer F.W."/>
            <person name="Lucas S.M."/>
            <person name="Richardson P.M."/>
            <person name="Hristova K.R."/>
        </authorList>
    </citation>
    <scope>NUCLEOTIDE SEQUENCE [LARGE SCALE GENOMIC DNA]</scope>
    <source>
        <strain evidence="2">ATCC BAA-1232 / LMG 22953 / PM1</strain>
    </source>
</reference>
<accession>A2SEB9</accession>
<dbReference type="EMBL" id="CP000555">
    <property type="protein sequence ID" value="ABM93908.1"/>
    <property type="molecule type" value="Genomic_DNA"/>
</dbReference>
<dbReference type="InterPro" id="IPR019546">
    <property type="entry name" value="TAT_signal_bac_arc"/>
</dbReference>
<evidence type="ECO:0000313" key="2">
    <source>
        <dbReference type="Proteomes" id="UP000000366"/>
    </source>
</evidence>
<evidence type="ECO:0000313" key="1">
    <source>
        <dbReference type="EMBL" id="ABM93908.1"/>
    </source>
</evidence>
<dbReference type="Proteomes" id="UP000000366">
    <property type="component" value="Chromosome"/>
</dbReference>
<organism evidence="1 2">
    <name type="scientific">Methylibium petroleiphilum (strain ATCC BAA-1232 / LMG 22953 / PM1)</name>
    <dbReference type="NCBI Taxonomy" id="420662"/>
    <lineage>
        <taxon>Bacteria</taxon>
        <taxon>Pseudomonadati</taxon>
        <taxon>Pseudomonadota</taxon>
        <taxon>Betaproteobacteria</taxon>
        <taxon>Burkholderiales</taxon>
        <taxon>Sphaerotilaceae</taxon>
        <taxon>Methylibium</taxon>
    </lineage>
</organism>
<keyword evidence="2" id="KW-1185">Reference proteome</keyword>
<dbReference type="AlphaFoldDB" id="A2SEB9"/>
<proteinExistence type="predicted"/>
<dbReference type="eggNOG" id="ENOG502ZBQ1">
    <property type="taxonomic scope" value="Bacteria"/>
</dbReference>
<dbReference type="InterPro" id="IPR006311">
    <property type="entry name" value="TAT_signal"/>
</dbReference>
<evidence type="ECO:0008006" key="3">
    <source>
        <dbReference type="Google" id="ProtNLM"/>
    </source>
</evidence>
<dbReference type="STRING" id="420662.Mpe_A0946"/>
<gene>
    <name evidence="1" type="ordered locus">Mpe_A0946</name>
</gene>
<sequence length="208" mass="22401">MKTIAISLIVPTGTCTEEDGRVPKLDLPLSRRELLKGSGVLMGTLATGTLLATLAPSPVWAVAMTKLGDAEGRTLLTLGRVLYPHKKLDDAVYALLVKDLDAKASTDPKLLKLLKDGVARLDQLAGGRFEKATPEKQLEIVRSIEKTPFFATVRGQCVTSLYDNDMAFAALGYPGSAWEKGGYITRGFQDLTWLPAPPTEASPPPYMG</sequence>
<protein>
    <recommendedName>
        <fullName evidence="3">Tat (Twin-arginine translocation) pathway signal sequence</fullName>
    </recommendedName>
</protein>
<dbReference type="PROSITE" id="PS51318">
    <property type="entry name" value="TAT"/>
    <property type="match status" value="1"/>
</dbReference>
<name>A2SEB9_METPP</name>